<dbReference type="EMBL" id="CP099489">
    <property type="protein sequence ID" value="USQ80029.1"/>
    <property type="molecule type" value="Genomic_DNA"/>
</dbReference>
<dbReference type="Gene3D" id="3.40.50.1820">
    <property type="entry name" value="alpha/beta hydrolase"/>
    <property type="match status" value="1"/>
</dbReference>
<dbReference type="RefSeq" id="WP_252593293.1">
    <property type="nucleotide sequence ID" value="NZ_CP099489.1"/>
</dbReference>
<protein>
    <recommendedName>
        <fullName evidence="3">Alpha/beta hydrolase</fullName>
    </recommendedName>
</protein>
<evidence type="ECO:0008006" key="3">
    <source>
        <dbReference type="Google" id="ProtNLM"/>
    </source>
</evidence>
<name>A0ABY4YTX9_9MICO</name>
<accession>A0ABY4YTX9</accession>
<keyword evidence="2" id="KW-1185">Reference proteome</keyword>
<evidence type="ECO:0000313" key="2">
    <source>
        <dbReference type="Proteomes" id="UP001056455"/>
    </source>
</evidence>
<gene>
    <name evidence="1" type="ORF">NF556_20990</name>
</gene>
<evidence type="ECO:0000313" key="1">
    <source>
        <dbReference type="EMBL" id="USQ80029.1"/>
    </source>
</evidence>
<reference evidence="1" key="1">
    <citation type="submission" date="2022-06" db="EMBL/GenBank/DDBJ databases">
        <title>Ornithinimicrobium HY1793.</title>
        <authorList>
            <person name="Huang Y."/>
        </authorList>
    </citation>
    <scope>NUCLEOTIDE SEQUENCE</scope>
    <source>
        <strain evidence="1">HY1793</strain>
    </source>
</reference>
<dbReference type="InterPro" id="IPR029058">
    <property type="entry name" value="AB_hydrolase_fold"/>
</dbReference>
<organism evidence="1 2">
    <name type="scientific">Ornithinimicrobium faecis</name>
    <dbReference type="NCBI Taxonomy" id="2934158"/>
    <lineage>
        <taxon>Bacteria</taxon>
        <taxon>Bacillati</taxon>
        <taxon>Actinomycetota</taxon>
        <taxon>Actinomycetes</taxon>
        <taxon>Micrococcales</taxon>
        <taxon>Ornithinimicrobiaceae</taxon>
        <taxon>Ornithinimicrobium</taxon>
    </lineage>
</organism>
<dbReference type="Proteomes" id="UP001056455">
    <property type="component" value="Chromosome"/>
</dbReference>
<proteinExistence type="predicted"/>
<dbReference type="SUPFAM" id="SSF53474">
    <property type="entry name" value="alpha/beta-Hydrolases"/>
    <property type="match status" value="1"/>
</dbReference>
<sequence length="200" mass="21608">MEPKVELNRWPGSRHENAPNRHVLVLPGRGYTVQLPGLHLPMRTLALQGWQVWTATWSGIDGLGDLEAVEALVVRACETFEQRMGRLPHLVLAKSMGTLAAGWVADHDLPAIWTTPLLNVEGCVRDLARSAAPALLIGGSDDSSWDDAAAAMTGLPSVIVPGADHSWETGHWREELAGLEQLCEAVEEFAARLQPVTSAG</sequence>